<dbReference type="GO" id="GO:0043565">
    <property type="term" value="F:sequence-specific DNA binding"/>
    <property type="evidence" value="ECO:0007669"/>
    <property type="project" value="InterPro"/>
</dbReference>
<feature type="domain" description="WRKY" evidence="7">
    <location>
        <begin position="117"/>
        <end position="179"/>
    </location>
</feature>
<evidence type="ECO:0000256" key="2">
    <source>
        <dbReference type="ARBA" id="ARBA00023015"/>
    </source>
</evidence>
<proteinExistence type="predicted"/>
<evidence type="ECO:0000256" key="5">
    <source>
        <dbReference type="ARBA" id="ARBA00023242"/>
    </source>
</evidence>
<gene>
    <name evidence="8" type="ORF">Ahy_B07g086644</name>
</gene>
<protein>
    <recommendedName>
        <fullName evidence="7">WRKY domain-containing protein</fullName>
    </recommendedName>
</protein>
<evidence type="ECO:0000313" key="9">
    <source>
        <dbReference type="Proteomes" id="UP000289738"/>
    </source>
</evidence>
<dbReference type="InterPro" id="IPR044810">
    <property type="entry name" value="WRKY_plant"/>
</dbReference>
<keyword evidence="4" id="KW-0804">Transcription</keyword>
<dbReference type="GO" id="GO:0005634">
    <property type="term" value="C:nucleus"/>
    <property type="evidence" value="ECO:0007669"/>
    <property type="project" value="UniProtKB-SubCell"/>
</dbReference>
<reference evidence="8 9" key="1">
    <citation type="submission" date="2019-01" db="EMBL/GenBank/DDBJ databases">
        <title>Sequencing of cultivated peanut Arachis hypogaea provides insights into genome evolution and oil improvement.</title>
        <authorList>
            <person name="Chen X."/>
        </authorList>
    </citation>
    <scope>NUCLEOTIDE SEQUENCE [LARGE SCALE GENOMIC DNA]</scope>
    <source>
        <strain evidence="9">cv. Fuhuasheng</strain>
        <tissue evidence="8">Leaves</tissue>
    </source>
</reference>
<evidence type="ECO:0000256" key="1">
    <source>
        <dbReference type="ARBA" id="ARBA00004123"/>
    </source>
</evidence>
<feature type="region of interest" description="Disordered" evidence="6">
    <location>
        <begin position="216"/>
        <end position="235"/>
    </location>
</feature>
<accession>A0A444YA36</accession>
<keyword evidence="5" id="KW-0539">Nucleus</keyword>
<evidence type="ECO:0000256" key="6">
    <source>
        <dbReference type="SAM" id="MobiDB-lite"/>
    </source>
</evidence>
<name>A0A444YA36_ARAHY</name>
<dbReference type="Gene3D" id="2.20.25.80">
    <property type="entry name" value="WRKY domain"/>
    <property type="match status" value="1"/>
</dbReference>
<comment type="caution">
    <text evidence="8">The sequence shown here is derived from an EMBL/GenBank/DDBJ whole genome shotgun (WGS) entry which is preliminary data.</text>
</comment>
<keyword evidence="2" id="KW-0805">Transcription regulation</keyword>
<evidence type="ECO:0000259" key="7">
    <source>
        <dbReference type="PROSITE" id="PS50811"/>
    </source>
</evidence>
<comment type="subcellular location">
    <subcellularLocation>
        <location evidence="1">Nucleus</location>
    </subcellularLocation>
</comment>
<sequence length="280" mass="31628">MNNTTTLCTKINGDSEKRKITRELLNGHEAATQLKLLLLKNPNGGSSLSAEELVANVLRSFNEILSILSSQNAGIPAEDDSDQCKNKRTATKTARGRGCYKRRRSADTWTIVSLTADDNYTWRKYGQKQILSSIFPRSYFRCSRKYEEGCRAIKQVQKTQENPVMYETTYTGMHTCKSTPNSNNNVPRLLLNSQNHHHDSKVSNEKDYYPIISPLTPTVTQEHAKEDSPSDVGDHKLDPVWSDLKDFEPSIKPSINLVKNFGMDSVHFGTHDDDDDDELS</sequence>
<dbReference type="InterPro" id="IPR003657">
    <property type="entry name" value="WRKY_dom"/>
</dbReference>
<evidence type="ECO:0000256" key="4">
    <source>
        <dbReference type="ARBA" id="ARBA00023163"/>
    </source>
</evidence>
<dbReference type="STRING" id="3818.A0A444YA36"/>
<organism evidence="8 9">
    <name type="scientific">Arachis hypogaea</name>
    <name type="common">Peanut</name>
    <dbReference type="NCBI Taxonomy" id="3818"/>
    <lineage>
        <taxon>Eukaryota</taxon>
        <taxon>Viridiplantae</taxon>
        <taxon>Streptophyta</taxon>
        <taxon>Embryophyta</taxon>
        <taxon>Tracheophyta</taxon>
        <taxon>Spermatophyta</taxon>
        <taxon>Magnoliopsida</taxon>
        <taxon>eudicotyledons</taxon>
        <taxon>Gunneridae</taxon>
        <taxon>Pentapetalae</taxon>
        <taxon>rosids</taxon>
        <taxon>fabids</taxon>
        <taxon>Fabales</taxon>
        <taxon>Fabaceae</taxon>
        <taxon>Papilionoideae</taxon>
        <taxon>50 kb inversion clade</taxon>
        <taxon>dalbergioids sensu lato</taxon>
        <taxon>Dalbergieae</taxon>
        <taxon>Pterocarpus clade</taxon>
        <taxon>Arachis</taxon>
    </lineage>
</organism>
<evidence type="ECO:0000256" key="3">
    <source>
        <dbReference type="ARBA" id="ARBA00023125"/>
    </source>
</evidence>
<evidence type="ECO:0000313" key="8">
    <source>
        <dbReference type="EMBL" id="RYQ98821.1"/>
    </source>
</evidence>
<dbReference type="AlphaFoldDB" id="A0A444YA36"/>
<keyword evidence="3" id="KW-0238">DNA-binding</keyword>
<dbReference type="SMART" id="SM00774">
    <property type="entry name" value="WRKY"/>
    <property type="match status" value="1"/>
</dbReference>
<feature type="compositionally biased region" description="Basic and acidic residues" evidence="6">
    <location>
        <begin position="222"/>
        <end position="235"/>
    </location>
</feature>
<dbReference type="EMBL" id="SDMP01000017">
    <property type="protein sequence ID" value="RYQ98821.1"/>
    <property type="molecule type" value="Genomic_DNA"/>
</dbReference>
<dbReference type="SUPFAM" id="SSF118290">
    <property type="entry name" value="WRKY DNA-binding domain"/>
    <property type="match status" value="1"/>
</dbReference>
<dbReference type="PANTHER" id="PTHR31282">
    <property type="entry name" value="WRKY TRANSCRIPTION FACTOR 21-RELATED"/>
    <property type="match status" value="1"/>
</dbReference>
<dbReference type="GO" id="GO:0003700">
    <property type="term" value="F:DNA-binding transcription factor activity"/>
    <property type="evidence" value="ECO:0007669"/>
    <property type="project" value="InterPro"/>
</dbReference>
<dbReference type="Pfam" id="PF03106">
    <property type="entry name" value="WRKY"/>
    <property type="match status" value="1"/>
</dbReference>
<keyword evidence="9" id="KW-1185">Reference proteome</keyword>
<dbReference type="PROSITE" id="PS50811">
    <property type="entry name" value="WRKY"/>
    <property type="match status" value="1"/>
</dbReference>
<dbReference type="Proteomes" id="UP000289738">
    <property type="component" value="Chromosome B07"/>
</dbReference>
<dbReference type="InterPro" id="IPR036576">
    <property type="entry name" value="WRKY_dom_sf"/>
</dbReference>